<keyword evidence="2" id="KW-1185">Reference proteome</keyword>
<proteinExistence type="predicted"/>
<reference evidence="1 2" key="1">
    <citation type="submission" date="2021-03" db="EMBL/GenBank/DDBJ databases">
        <title>Genomic Encyclopedia of Type Strains, Phase III (KMG-III): the genomes of soil and plant-associated and newly described type strains.</title>
        <authorList>
            <person name="Whitman W."/>
        </authorList>
    </citation>
    <scope>NUCLEOTIDE SEQUENCE [LARGE SCALE GENOMIC DNA]</scope>
    <source>
        <strain evidence="1 2">IMMIB AFH-6</strain>
    </source>
</reference>
<dbReference type="RefSeq" id="WP_209766862.1">
    <property type="nucleotide sequence ID" value="NZ_JAGINP010000009.1"/>
</dbReference>
<gene>
    <name evidence="1" type="ORF">J2851_002777</name>
</gene>
<sequence length="314" mass="34746">MNNRVCHAVSGRAAARDVTGKRVALIGTGASAAQVGPAIAGDVAHLTVFQRSRHWCPPYQRVPVPDGVRWALRHIPHYAEWFRFRTYWFTSDGLYPDSQIDPAWPQEVSASARNEAVRQYCLANLHTKLADRPDLVEKLTPDYPVFGKRIVMDVEWLNTLRRDNVTLENTPIERVTEDAILLKDGQSVPVDVIICATGFEIAKMVGNMTIIGRGGRNLGEEWGEDDPRGYLGVAVPGYPNYFLTVGPSSGPAHAAGVNLIVEAQMHCIIECLDILRARHAVAMEPTQPAADVFNADVERFMKSMVCSHPKADSY</sequence>
<accession>A0ABS4SKA7</accession>
<evidence type="ECO:0000313" key="1">
    <source>
        <dbReference type="EMBL" id="MBP2292995.1"/>
    </source>
</evidence>
<comment type="caution">
    <text evidence="1">The sequence shown here is derived from an EMBL/GenBank/DDBJ whole genome shotgun (WGS) entry which is preliminary data.</text>
</comment>
<protein>
    <submittedName>
        <fullName evidence="1">Cation diffusion facilitator CzcD-associated flavoprotein CzcO</fullName>
    </submittedName>
</protein>
<dbReference type="InterPro" id="IPR051209">
    <property type="entry name" value="FAD-bind_Monooxygenase_sf"/>
</dbReference>
<dbReference type="Gene3D" id="3.50.50.60">
    <property type="entry name" value="FAD/NAD(P)-binding domain"/>
    <property type="match status" value="2"/>
</dbReference>
<dbReference type="Proteomes" id="UP000781958">
    <property type="component" value="Unassembled WGS sequence"/>
</dbReference>
<dbReference type="PANTHER" id="PTHR42877:SF4">
    <property type="entry name" value="FAD_NAD(P)-BINDING DOMAIN-CONTAINING PROTEIN-RELATED"/>
    <property type="match status" value="1"/>
</dbReference>
<dbReference type="InterPro" id="IPR036188">
    <property type="entry name" value="FAD/NAD-bd_sf"/>
</dbReference>
<evidence type="ECO:0000313" key="2">
    <source>
        <dbReference type="Proteomes" id="UP000781958"/>
    </source>
</evidence>
<organism evidence="1 2">
    <name type="scientific">Azospirillum rugosum</name>
    <dbReference type="NCBI Taxonomy" id="416170"/>
    <lineage>
        <taxon>Bacteria</taxon>
        <taxon>Pseudomonadati</taxon>
        <taxon>Pseudomonadota</taxon>
        <taxon>Alphaproteobacteria</taxon>
        <taxon>Rhodospirillales</taxon>
        <taxon>Azospirillaceae</taxon>
        <taxon>Azospirillum</taxon>
    </lineage>
</organism>
<dbReference type="EMBL" id="JAGINP010000009">
    <property type="protein sequence ID" value="MBP2292995.1"/>
    <property type="molecule type" value="Genomic_DNA"/>
</dbReference>
<name>A0ABS4SKA7_9PROT</name>
<dbReference type="PANTHER" id="PTHR42877">
    <property type="entry name" value="L-ORNITHINE N(5)-MONOOXYGENASE-RELATED"/>
    <property type="match status" value="1"/>
</dbReference>
<dbReference type="SUPFAM" id="SSF51905">
    <property type="entry name" value="FAD/NAD(P)-binding domain"/>
    <property type="match status" value="1"/>
</dbReference>